<dbReference type="Gramene" id="AET7Gv21167300.11">
    <property type="protein sequence ID" value="AET7Gv21167300.11"/>
    <property type="gene ID" value="AET7Gv21167300"/>
</dbReference>
<keyword evidence="1" id="KW-1133">Transmembrane helix</keyword>
<evidence type="ECO:0000313" key="2">
    <source>
        <dbReference type="EnsemblPlants" id="AET7Gv21167300.5"/>
    </source>
</evidence>
<name>A0A453SZM7_AEGTS</name>
<reference evidence="2" key="4">
    <citation type="submission" date="2019-03" db="UniProtKB">
        <authorList>
            <consortium name="EnsemblPlants"/>
        </authorList>
    </citation>
    <scope>IDENTIFICATION</scope>
</reference>
<feature type="transmembrane region" description="Helical" evidence="1">
    <location>
        <begin position="89"/>
        <end position="113"/>
    </location>
</feature>
<dbReference type="Proteomes" id="UP000015105">
    <property type="component" value="Chromosome 7D"/>
</dbReference>
<dbReference type="STRING" id="200361.A0A453SZM7"/>
<dbReference type="Gramene" id="AET7Gv21167300.3">
    <property type="protein sequence ID" value="AET7Gv21167300.3"/>
    <property type="gene ID" value="AET7Gv21167300"/>
</dbReference>
<reference evidence="3" key="2">
    <citation type="journal article" date="2017" name="Nat. Plants">
        <title>The Aegilops tauschii genome reveals multiple impacts of transposons.</title>
        <authorList>
            <person name="Zhao G."/>
            <person name="Zou C."/>
            <person name="Li K."/>
            <person name="Wang K."/>
            <person name="Li T."/>
            <person name="Gao L."/>
            <person name="Zhang X."/>
            <person name="Wang H."/>
            <person name="Yang Z."/>
            <person name="Liu X."/>
            <person name="Jiang W."/>
            <person name="Mao L."/>
            <person name="Kong X."/>
            <person name="Jiao Y."/>
            <person name="Jia J."/>
        </authorList>
    </citation>
    <scope>NUCLEOTIDE SEQUENCE [LARGE SCALE GENOMIC DNA]</scope>
    <source>
        <strain evidence="3">cv. AL8/78</strain>
    </source>
</reference>
<feature type="transmembrane region" description="Helical" evidence="1">
    <location>
        <begin position="12"/>
        <end position="36"/>
    </location>
</feature>
<dbReference type="Gramene" id="AET7Gv21167300.16">
    <property type="protein sequence ID" value="AET7Gv21167300.16"/>
    <property type="gene ID" value="AET7Gv21167300"/>
</dbReference>
<dbReference type="EnsemblPlants" id="AET7Gv21167300.14">
    <property type="protein sequence ID" value="AET7Gv21167300.14"/>
    <property type="gene ID" value="AET7Gv21167300"/>
</dbReference>
<evidence type="ECO:0000313" key="3">
    <source>
        <dbReference type="Proteomes" id="UP000015105"/>
    </source>
</evidence>
<dbReference type="EnsemblPlants" id="AET7Gv21167300.8">
    <property type="protein sequence ID" value="AET7Gv21167300.8"/>
    <property type="gene ID" value="AET7Gv21167300"/>
</dbReference>
<dbReference type="EnsemblPlants" id="AET7Gv21167300.17">
    <property type="protein sequence ID" value="AET7Gv21167300.17"/>
    <property type="gene ID" value="AET7Gv21167300"/>
</dbReference>
<organism evidence="2 3">
    <name type="scientific">Aegilops tauschii subsp. strangulata</name>
    <name type="common">Goatgrass</name>
    <dbReference type="NCBI Taxonomy" id="200361"/>
    <lineage>
        <taxon>Eukaryota</taxon>
        <taxon>Viridiplantae</taxon>
        <taxon>Streptophyta</taxon>
        <taxon>Embryophyta</taxon>
        <taxon>Tracheophyta</taxon>
        <taxon>Spermatophyta</taxon>
        <taxon>Magnoliopsida</taxon>
        <taxon>Liliopsida</taxon>
        <taxon>Poales</taxon>
        <taxon>Poaceae</taxon>
        <taxon>BOP clade</taxon>
        <taxon>Pooideae</taxon>
        <taxon>Triticodae</taxon>
        <taxon>Triticeae</taxon>
        <taxon>Triticinae</taxon>
        <taxon>Aegilops</taxon>
    </lineage>
</organism>
<keyword evidence="3" id="KW-1185">Reference proteome</keyword>
<proteinExistence type="predicted"/>
<sequence length="114" mass="12064">MVREWMSKHPTHIEAAVTMAFWLCTAALSGLISTFAPEGGAGLPVLQPPPGLDPKARATFKQATYILRLSPSSPARSGSSLMGGSASQTVLPCLMAMRCMLCVGPYLVCIDLVQ</sequence>
<dbReference type="EnsemblPlants" id="AET7Gv21167300.5">
    <property type="protein sequence ID" value="AET7Gv21167300.5"/>
    <property type="gene ID" value="AET7Gv21167300"/>
</dbReference>
<dbReference type="Gramene" id="AET7Gv21167300.15">
    <property type="protein sequence ID" value="AET7Gv21167300.15"/>
    <property type="gene ID" value="AET7Gv21167300"/>
</dbReference>
<dbReference type="EnsemblPlants" id="AET7Gv21167300.15">
    <property type="protein sequence ID" value="AET7Gv21167300.15"/>
    <property type="gene ID" value="AET7Gv21167300"/>
</dbReference>
<dbReference type="Gramene" id="AET7Gv21167300.5">
    <property type="protein sequence ID" value="AET7Gv21167300.5"/>
    <property type="gene ID" value="AET7Gv21167300"/>
</dbReference>
<reference evidence="2" key="3">
    <citation type="journal article" date="2017" name="Nature">
        <title>Genome sequence of the progenitor of the wheat D genome Aegilops tauschii.</title>
        <authorList>
            <person name="Luo M.C."/>
            <person name="Gu Y.Q."/>
            <person name="Puiu D."/>
            <person name="Wang H."/>
            <person name="Twardziok S.O."/>
            <person name="Deal K.R."/>
            <person name="Huo N."/>
            <person name="Zhu T."/>
            <person name="Wang L."/>
            <person name="Wang Y."/>
            <person name="McGuire P.E."/>
            <person name="Liu S."/>
            <person name="Long H."/>
            <person name="Ramasamy R.K."/>
            <person name="Rodriguez J.C."/>
            <person name="Van S.L."/>
            <person name="Yuan L."/>
            <person name="Wang Z."/>
            <person name="Xia Z."/>
            <person name="Xiao L."/>
            <person name="Anderson O.D."/>
            <person name="Ouyang S."/>
            <person name="Liang Y."/>
            <person name="Zimin A.V."/>
            <person name="Pertea G."/>
            <person name="Qi P."/>
            <person name="Bennetzen J.L."/>
            <person name="Dai X."/>
            <person name="Dawson M.W."/>
            <person name="Muller H.G."/>
            <person name="Kugler K."/>
            <person name="Rivarola-Duarte L."/>
            <person name="Spannagl M."/>
            <person name="Mayer K.F.X."/>
            <person name="Lu F.H."/>
            <person name="Bevan M.W."/>
            <person name="Leroy P."/>
            <person name="Li P."/>
            <person name="You F.M."/>
            <person name="Sun Q."/>
            <person name="Liu Z."/>
            <person name="Lyons E."/>
            <person name="Wicker T."/>
            <person name="Salzberg S.L."/>
            <person name="Devos K.M."/>
            <person name="Dvorak J."/>
        </authorList>
    </citation>
    <scope>NUCLEOTIDE SEQUENCE [LARGE SCALE GENOMIC DNA]</scope>
    <source>
        <strain evidence="2">cv. AL8/78</strain>
    </source>
</reference>
<reference evidence="3" key="1">
    <citation type="journal article" date="2014" name="Science">
        <title>Ancient hybridizations among the ancestral genomes of bread wheat.</title>
        <authorList>
            <consortium name="International Wheat Genome Sequencing Consortium,"/>
            <person name="Marcussen T."/>
            <person name="Sandve S.R."/>
            <person name="Heier L."/>
            <person name="Spannagl M."/>
            <person name="Pfeifer M."/>
            <person name="Jakobsen K.S."/>
            <person name="Wulff B.B."/>
            <person name="Steuernagel B."/>
            <person name="Mayer K.F."/>
            <person name="Olsen O.A."/>
        </authorList>
    </citation>
    <scope>NUCLEOTIDE SEQUENCE [LARGE SCALE GENOMIC DNA]</scope>
    <source>
        <strain evidence="3">cv. AL8/78</strain>
    </source>
</reference>
<dbReference type="Gramene" id="AET7Gv21167300.6">
    <property type="protein sequence ID" value="AET7Gv21167300.6"/>
    <property type="gene ID" value="AET7Gv21167300"/>
</dbReference>
<dbReference type="EnsemblPlants" id="AET7Gv21167300.6">
    <property type="protein sequence ID" value="AET7Gv21167300.6"/>
    <property type="gene ID" value="AET7Gv21167300"/>
</dbReference>
<dbReference type="Gramene" id="AET7Gv21167300.17">
    <property type="protein sequence ID" value="AET7Gv21167300.17"/>
    <property type="gene ID" value="AET7Gv21167300"/>
</dbReference>
<dbReference type="Gramene" id="AET7Gv21167300.14">
    <property type="protein sequence ID" value="AET7Gv21167300.14"/>
    <property type="gene ID" value="AET7Gv21167300"/>
</dbReference>
<dbReference type="AlphaFoldDB" id="A0A453SZM7"/>
<keyword evidence="1" id="KW-0812">Transmembrane</keyword>
<keyword evidence="1" id="KW-0472">Membrane</keyword>
<dbReference type="Gramene" id="AET7Gv21167300.4">
    <property type="protein sequence ID" value="AET7Gv21167300.4"/>
    <property type="gene ID" value="AET7Gv21167300"/>
</dbReference>
<dbReference type="EnsemblPlants" id="AET7Gv21167300.16">
    <property type="protein sequence ID" value="AET7Gv21167300.16"/>
    <property type="gene ID" value="AET7Gv21167300"/>
</dbReference>
<reference evidence="2" key="5">
    <citation type="journal article" date="2021" name="G3 (Bethesda)">
        <title>Aegilops tauschii genome assembly Aet v5.0 features greater sequence contiguity and improved annotation.</title>
        <authorList>
            <person name="Wang L."/>
            <person name="Zhu T."/>
            <person name="Rodriguez J.C."/>
            <person name="Deal K.R."/>
            <person name="Dubcovsky J."/>
            <person name="McGuire P.E."/>
            <person name="Lux T."/>
            <person name="Spannagl M."/>
            <person name="Mayer K.F.X."/>
            <person name="Baldrich P."/>
            <person name="Meyers B.C."/>
            <person name="Huo N."/>
            <person name="Gu Y.Q."/>
            <person name="Zhou H."/>
            <person name="Devos K.M."/>
            <person name="Bennetzen J.L."/>
            <person name="Unver T."/>
            <person name="Budak H."/>
            <person name="Gulick P.J."/>
            <person name="Galiba G."/>
            <person name="Kalapos B."/>
            <person name="Nelson D.R."/>
            <person name="Li P."/>
            <person name="You F.M."/>
            <person name="Luo M.C."/>
            <person name="Dvorak J."/>
        </authorList>
    </citation>
    <scope>NUCLEOTIDE SEQUENCE [LARGE SCALE GENOMIC DNA]</scope>
    <source>
        <strain evidence="2">cv. AL8/78</strain>
    </source>
</reference>
<dbReference type="EnsemblPlants" id="AET7Gv21167300.11">
    <property type="protein sequence ID" value="AET7Gv21167300.11"/>
    <property type="gene ID" value="AET7Gv21167300"/>
</dbReference>
<accession>A0A453SZM7</accession>
<protein>
    <submittedName>
        <fullName evidence="2">Uncharacterized protein</fullName>
    </submittedName>
</protein>
<dbReference type="EnsemblPlants" id="AET7Gv21167300.4">
    <property type="protein sequence ID" value="AET7Gv21167300.4"/>
    <property type="gene ID" value="AET7Gv21167300"/>
</dbReference>
<dbReference type="EnsemblPlants" id="AET7Gv21167300.3">
    <property type="protein sequence ID" value="AET7Gv21167300.3"/>
    <property type="gene ID" value="AET7Gv21167300"/>
</dbReference>
<dbReference type="Gramene" id="AET7Gv21167300.8">
    <property type="protein sequence ID" value="AET7Gv21167300.8"/>
    <property type="gene ID" value="AET7Gv21167300"/>
</dbReference>
<evidence type="ECO:0000256" key="1">
    <source>
        <dbReference type="SAM" id="Phobius"/>
    </source>
</evidence>